<keyword evidence="1" id="KW-0472">Membrane</keyword>
<accession>A0A421DD49</accession>
<proteinExistence type="predicted"/>
<organism evidence="2 3">
    <name type="scientific">Aspergillus turcosus</name>
    <dbReference type="NCBI Taxonomy" id="1245748"/>
    <lineage>
        <taxon>Eukaryota</taxon>
        <taxon>Fungi</taxon>
        <taxon>Dikarya</taxon>
        <taxon>Ascomycota</taxon>
        <taxon>Pezizomycotina</taxon>
        <taxon>Eurotiomycetes</taxon>
        <taxon>Eurotiomycetidae</taxon>
        <taxon>Eurotiales</taxon>
        <taxon>Aspergillaceae</taxon>
        <taxon>Aspergillus</taxon>
        <taxon>Aspergillus subgen. Fumigati</taxon>
    </lineage>
</organism>
<evidence type="ECO:0000313" key="3">
    <source>
        <dbReference type="Proteomes" id="UP000215289"/>
    </source>
</evidence>
<feature type="transmembrane region" description="Helical" evidence="1">
    <location>
        <begin position="40"/>
        <end position="62"/>
    </location>
</feature>
<evidence type="ECO:0000256" key="1">
    <source>
        <dbReference type="SAM" id="Phobius"/>
    </source>
</evidence>
<keyword evidence="1" id="KW-0812">Transmembrane</keyword>
<evidence type="ECO:0000313" key="2">
    <source>
        <dbReference type="EMBL" id="RLM00017.1"/>
    </source>
</evidence>
<comment type="caution">
    <text evidence="2">The sequence shown here is derived from an EMBL/GenBank/DDBJ whole genome shotgun (WGS) entry which is preliminary data.</text>
</comment>
<keyword evidence="1" id="KW-1133">Transmembrane helix</keyword>
<protein>
    <submittedName>
        <fullName evidence="2">Uncharacterized protein</fullName>
    </submittedName>
</protein>
<sequence length="96" mass="10431">MASDKHPAILTSAAGLISLAWSLKHHEDISDDGVGGINSIVLGTIAYAFLWSLIALAIRLVLGHIHIHPGIYLAFDLVAFLANVSTRASGWRCWRR</sequence>
<dbReference type="OrthoDB" id="4361504at2759"/>
<name>A0A421DD49_9EURO</name>
<dbReference type="Proteomes" id="UP000215289">
    <property type="component" value="Unassembled WGS sequence"/>
</dbReference>
<dbReference type="EMBL" id="NIDN02000021">
    <property type="protein sequence ID" value="RLM00017.1"/>
    <property type="molecule type" value="Genomic_DNA"/>
</dbReference>
<gene>
    <name evidence="2" type="ORF">CFD26_107319</name>
</gene>
<dbReference type="AlphaFoldDB" id="A0A421DD49"/>
<keyword evidence="3" id="KW-1185">Reference proteome</keyword>
<reference evidence="2 3" key="1">
    <citation type="submission" date="2018-08" db="EMBL/GenBank/DDBJ databases">
        <title>Draft genome sequences of two Aspergillus turcosus clinical strains isolated from bronchoalveolar lavage fluid: one azole-susceptible and the other azole-resistant.</title>
        <authorList>
            <person name="Parent-Michaud M."/>
            <person name="Dufresne P.J."/>
            <person name="Fournier E."/>
            <person name="Martineau C."/>
            <person name="Moreira S."/>
            <person name="Perkins V."/>
            <person name="De Repentigny L."/>
            <person name="Dufresne S.F."/>
        </authorList>
    </citation>
    <scope>NUCLEOTIDE SEQUENCE [LARGE SCALE GENOMIC DNA]</scope>
    <source>
        <strain evidence="2">HMR AF 1038</strain>
    </source>
</reference>